<dbReference type="Proteomes" id="UP000007266">
    <property type="component" value="Linkage group 4"/>
</dbReference>
<dbReference type="InParanoid" id="D2A300"/>
<feature type="compositionally biased region" description="Basic and acidic residues" evidence="1">
    <location>
        <begin position="29"/>
        <end position="46"/>
    </location>
</feature>
<feature type="region of interest" description="Disordered" evidence="1">
    <location>
        <begin position="1"/>
        <end position="58"/>
    </location>
</feature>
<dbReference type="EMBL" id="KQ971338">
    <property type="protein sequence ID" value="EFA01975.1"/>
    <property type="molecule type" value="Genomic_DNA"/>
</dbReference>
<evidence type="ECO:0000313" key="3">
    <source>
        <dbReference type="Proteomes" id="UP000007266"/>
    </source>
</evidence>
<feature type="compositionally biased region" description="Polar residues" evidence="1">
    <location>
        <begin position="1"/>
        <end position="14"/>
    </location>
</feature>
<evidence type="ECO:0000313" key="2">
    <source>
        <dbReference type="EMBL" id="EFA01975.1"/>
    </source>
</evidence>
<gene>
    <name evidence="2" type="primary">GLEAN_07596</name>
    <name evidence="2" type="ORF">TcasGA2_TC007596</name>
</gene>
<reference evidence="2 3" key="2">
    <citation type="journal article" date="2010" name="Nucleic Acids Res.">
        <title>BeetleBase in 2010: revisions to provide comprehensive genomic information for Tribolium castaneum.</title>
        <authorList>
            <person name="Kim H.S."/>
            <person name="Murphy T."/>
            <person name="Xia J."/>
            <person name="Caragea D."/>
            <person name="Park Y."/>
            <person name="Beeman R.W."/>
            <person name="Lorenzen M.D."/>
            <person name="Butcher S."/>
            <person name="Manak J.R."/>
            <person name="Brown S.J."/>
        </authorList>
    </citation>
    <scope>GENOME REANNOTATION</scope>
    <source>
        <strain evidence="2 3">Georgia GA2</strain>
    </source>
</reference>
<proteinExistence type="predicted"/>
<sequence length="58" mass="6393">MATSGPTPLNTSFKSGRDSQTDNGHGAFNKRDRIEDGDHIFDEKTKKTQNGTRNDALI</sequence>
<reference evidence="2 3" key="1">
    <citation type="journal article" date="2008" name="Nature">
        <title>The genome of the model beetle and pest Tribolium castaneum.</title>
        <authorList>
            <consortium name="Tribolium Genome Sequencing Consortium"/>
            <person name="Richards S."/>
            <person name="Gibbs R.A."/>
            <person name="Weinstock G.M."/>
            <person name="Brown S.J."/>
            <person name="Denell R."/>
            <person name="Beeman R.W."/>
            <person name="Gibbs R."/>
            <person name="Beeman R.W."/>
            <person name="Brown S.J."/>
            <person name="Bucher G."/>
            <person name="Friedrich M."/>
            <person name="Grimmelikhuijzen C.J."/>
            <person name="Klingler M."/>
            <person name="Lorenzen M."/>
            <person name="Richards S."/>
            <person name="Roth S."/>
            <person name="Schroder R."/>
            <person name="Tautz D."/>
            <person name="Zdobnov E.M."/>
            <person name="Muzny D."/>
            <person name="Gibbs R.A."/>
            <person name="Weinstock G.M."/>
            <person name="Attaway T."/>
            <person name="Bell S."/>
            <person name="Buhay C.J."/>
            <person name="Chandrabose M.N."/>
            <person name="Chavez D."/>
            <person name="Clerk-Blankenburg K.P."/>
            <person name="Cree A."/>
            <person name="Dao M."/>
            <person name="Davis C."/>
            <person name="Chacko J."/>
            <person name="Dinh H."/>
            <person name="Dugan-Rocha S."/>
            <person name="Fowler G."/>
            <person name="Garner T.T."/>
            <person name="Garnes J."/>
            <person name="Gnirke A."/>
            <person name="Hawes A."/>
            <person name="Hernandez J."/>
            <person name="Hines S."/>
            <person name="Holder M."/>
            <person name="Hume J."/>
            <person name="Jhangiani S.N."/>
            <person name="Joshi V."/>
            <person name="Khan Z.M."/>
            <person name="Jackson L."/>
            <person name="Kovar C."/>
            <person name="Kowis A."/>
            <person name="Lee S."/>
            <person name="Lewis L.R."/>
            <person name="Margolis J."/>
            <person name="Morgan M."/>
            <person name="Nazareth L.V."/>
            <person name="Nguyen N."/>
            <person name="Okwuonu G."/>
            <person name="Parker D."/>
            <person name="Richards S."/>
            <person name="Ruiz S.J."/>
            <person name="Santibanez J."/>
            <person name="Savard J."/>
            <person name="Scherer S.E."/>
            <person name="Schneider B."/>
            <person name="Sodergren E."/>
            <person name="Tautz D."/>
            <person name="Vattahil S."/>
            <person name="Villasana D."/>
            <person name="White C.S."/>
            <person name="Wright R."/>
            <person name="Park Y."/>
            <person name="Beeman R.W."/>
            <person name="Lord J."/>
            <person name="Oppert B."/>
            <person name="Lorenzen M."/>
            <person name="Brown S."/>
            <person name="Wang L."/>
            <person name="Savard J."/>
            <person name="Tautz D."/>
            <person name="Richards S."/>
            <person name="Weinstock G."/>
            <person name="Gibbs R.A."/>
            <person name="Liu Y."/>
            <person name="Worley K."/>
            <person name="Weinstock G."/>
            <person name="Elsik C.G."/>
            <person name="Reese J.T."/>
            <person name="Elhaik E."/>
            <person name="Landan G."/>
            <person name="Graur D."/>
            <person name="Arensburger P."/>
            <person name="Atkinson P."/>
            <person name="Beeman R.W."/>
            <person name="Beidler J."/>
            <person name="Brown S.J."/>
            <person name="Demuth J.P."/>
            <person name="Drury D.W."/>
            <person name="Du Y.Z."/>
            <person name="Fujiwara H."/>
            <person name="Lorenzen M."/>
            <person name="Maselli V."/>
            <person name="Osanai M."/>
            <person name="Park Y."/>
            <person name="Robertson H.M."/>
            <person name="Tu Z."/>
            <person name="Wang J.J."/>
            <person name="Wang S."/>
            <person name="Richards S."/>
            <person name="Song H."/>
            <person name="Zhang L."/>
            <person name="Sodergren E."/>
            <person name="Werner D."/>
            <person name="Stanke M."/>
            <person name="Morgenstern B."/>
            <person name="Solovyev V."/>
            <person name="Kosarev P."/>
            <person name="Brown G."/>
            <person name="Chen H.C."/>
            <person name="Ermolaeva O."/>
            <person name="Hlavina W."/>
            <person name="Kapustin Y."/>
            <person name="Kiryutin B."/>
            <person name="Kitts P."/>
            <person name="Maglott D."/>
            <person name="Pruitt K."/>
            <person name="Sapojnikov V."/>
            <person name="Souvorov A."/>
            <person name="Mackey A.J."/>
            <person name="Waterhouse R.M."/>
            <person name="Wyder S."/>
            <person name="Zdobnov E.M."/>
            <person name="Zdobnov E.M."/>
            <person name="Wyder S."/>
            <person name="Kriventseva E.V."/>
            <person name="Kadowaki T."/>
            <person name="Bork P."/>
            <person name="Aranda M."/>
            <person name="Bao R."/>
            <person name="Beermann A."/>
            <person name="Berns N."/>
            <person name="Bolognesi R."/>
            <person name="Bonneton F."/>
            <person name="Bopp D."/>
            <person name="Brown S.J."/>
            <person name="Bucher G."/>
            <person name="Butts T."/>
            <person name="Chaumot A."/>
            <person name="Denell R.E."/>
            <person name="Ferrier D.E."/>
            <person name="Friedrich M."/>
            <person name="Gordon C.M."/>
            <person name="Jindra M."/>
            <person name="Klingler M."/>
            <person name="Lan Q."/>
            <person name="Lattorff H.M."/>
            <person name="Laudet V."/>
            <person name="von Levetsow C."/>
            <person name="Liu Z."/>
            <person name="Lutz R."/>
            <person name="Lynch J.A."/>
            <person name="da Fonseca R.N."/>
            <person name="Posnien N."/>
            <person name="Reuter R."/>
            <person name="Roth S."/>
            <person name="Savard J."/>
            <person name="Schinko J.B."/>
            <person name="Schmitt C."/>
            <person name="Schoppmeier M."/>
            <person name="Schroder R."/>
            <person name="Shippy T.D."/>
            <person name="Simonnet F."/>
            <person name="Marques-Souza H."/>
            <person name="Tautz D."/>
            <person name="Tomoyasu Y."/>
            <person name="Trauner J."/>
            <person name="Van der Zee M."/>
            <person name="Vervoort M."/>
            <person name="Wittkopp N."/>
            <person name="Wimmer E.A."/>
            <person name="Yang X."/>
            <person name="Jones A.K."/>
            <person name="Sattelle D.B."/>
            <person name="Ebert P.R."/>
            <person name="Nelson D."/>
            <person name="Scott J.G."/>
            <person name="Beeman R.W."/>
            <person name="Muthukrishnan S."/>
            <person name="Kramer K.J."/>
            <person name="Arakane Y."/>
            <person name="Beeman R.W."/>
            <person name="Zhu Q."/>
            <person name="Hogenkamp D."/>
            <person name="Dixit R."/>
            <person name="Oppert B."/>
            <person name="Jiang H."/>
            <person name="Zou Z."/>
            <person name="Marshall J."/>
            <person name="Elpidina E."/>
            <person name="Vinokurov K."/>
            <person name="Oppert C."/>
            <person name="Zou Z."/>
            <person name="Evans J."/>
            <person name="Lu Z."/>
            <person name="Zhao P."/>
            <person name="Sumathipala N."/>
            <person name="Altincicek B."/>
            <person name="Vilcinskas A."/>
            <person name="Williams M."/>
            <person name="Hultmark D."/>
            <person name="Hetru C."/>
            <person name="Jiang H."/>
            <person name="Grimmelikhuijzen C.J."/>
            <person name="Hauser F."/>
            <person name="Cazzamali G."/>
            <person name="Williamson M."/>
            <person name="Park Y."/>
            <person name="Li B."/>
            <person name="Tanaka Y."/>
            <person name="Predel R."/>
            <person name="Neupert S."/>
            <person name="Schachtner J."/>
            <person name="Verleyen P."/>
            <person name="Raible F."/>
            <person name="Bork P."/>
            <person name="Friedrich M."/>
            <person name="Walden K.K."/>
            <person name="Robertson H.M."/>
            <person name="Angeli S."/>
            <person name="Foret S."/>
            <person name="Bucher G."/>
            <person name="Schuetz S."/>
            <person name="Maleszka R."/>
            <person name="Wimmer E.A."/>
            <person name="Beeman R.W."/>
            <person name="Lorenzen M."/>
            <person name="Tomoyasu Y."/>
            <person name="Miller S.C."/>
            <person name="Grossmann D."/>
            <person name="Bucher G."/>
        </authorList>
    </citation>
    <scope>NUCLEOTIDE SEQUENCE [LARGE SCALE GENOMIC DNA]</scope>
    <source>
        <strain evidence="2 3">Georgia GA2</strain>
    </source>
</reference>
<dbReference type="AlphaFoldDB" id="D2A300"/>
<accession>D2A300</accession>
<feature type="compositionally biased region" description="Polar residues" evidence="1">
    <location>
        <begin position="48"/>
        <end position="58"/>
    </location>
</feature>
<organism evidence="2 3">
    <name type="scientific">Tribolium castaneum</name>
    <name type="common">Red flour beetle</name>
    <dbReference type="NCBI Taxonomy" id="7070"/>
    <lineage>
        <taxon>Eukaryota</taxon>
        <taxon>Metazoa</taxon>
        <taxon>Ecdysozoa</taxon>
        <taxon>Arthropoda</taxon>
        <taxon>Hexapoda</taxon>
        <taxon>Insecta</taxon>
        <taxon>Pterygota</taxon>
        <taxon>Neoptera</taxon>
        <taxon>Endopterygota</taxon>
        <taxon>Coleoptera</taxon>
        <taxon>Polyphaga</taxon>
        <taxon>Cucujiformia</taxon>
        <taxon>Tenebrionidae</taxon>
        <taxon>Tenebrionidae incertae sedis</taxon>
        <taxon>Tribolium</taxon>
    </lineage>
</organism>
<dbReference type="HOGENOM" id="CLU_2981662_0_0_1"/>
<protein>
    <submittedName>
        <fullName evidence="2">Uncharacterized protein</fullName>
    </submittedName>
</protein>
<name>D2A300_TRICA</name>
<keyword evidence="3" id="KW-1185">Reference proteome</keyword>
<evidence type="ECO:0000256" key="1">
    <source>
        <dbReference type="SAM" id="MobiDB-lite"/>
    </source>
</evidence>